<gene>
    <name evidence="1" type="ORF">FC50_GL002420</name>
</gene>
<comment type="caution">
    <text evidence="1">The sequence shown here is derived from an EMBL/GenBank/DDBJ whole genome shotgun (WGS) entry which is preliminary data.</text>
</comment>
<dbReference type="EMBL" id="AZFJ01000004">
    <property type="protein sequence ID" value="KRL88266.1"/>
    <property type="molecule type" value="Genomic_DNA"/>
</dbReference>
<reference evidence="1 2" key="1">
    <citation type="journal article" date="2015" name="Genome Announc.">
        <title>Expanding the biotechnology potential of lactobacilli through comparative genomics of 213 strains and associated genera.</title>
        <authorList>
            <person name="Sun Z."/>
            <person name="Harris H.M."/>
            <person name="McCann A."/>
            <person name="Guo C."/>
            <person name="Argimon S."/>
            <person name="Zhang W."/>
            <person name="Yang X."/>
            <person name="Jeffery I.B."/>
            <person name="Cooney J.C."/>
            <person name="Kagawa T.F."/>
            <person name="Liu W."/>
            <person name="Song Y."/>
            <person name="Salvetti E."/>
            <person name="Wrobel A."/>
            <person name="Rasinkangas P."/>
            <person name="Parkhill J."/>
            <person name="Rea M.C."/>
            <person name="O'Sullivan O."/>
            <person name="Ritari J."/>
            <person name="Douillard F.P."/>
            <person name="Paul Ross R."/>
            <person name="Yang R."/>
            <person name="Briner A.E."/>
            <person name="Felis G.E."/>
            <person name="de Vos W.M."/>
            <person name="Barrangou R."/>
            <person name="Klaenhammer T.R."/>
            <person name="Caufield P.W."/>
            <person name="Cui Y."/>
            <person name="Zhang H."/>
            <person name="O'Toole P.W."/>
        </authorList>
    </citation>
    <scope>NUCLEOTIDE SEQUENCE [LARGE SCALE GENOMIC DNA]</scope>
    <source>
        <strain evidence="1 2">DSM 15945</strain>
    </source>
</reference>
<keyword evidence="2" id="KW-1185">Reference proteome</keyword>
<protein>
    <submittedName>
        <fullName evidence="1">Uncharacterized protein</fullName>
    </submittedName>
</protein>
<dbReference type="RefSeq" id="WP_054648285.1">
    <property type="nucleotide sequence ID" value="NZ_AZFJ01000004.1"/>
</dbReference>
<organism evidence="1 2">
    <name type="scientific">Lacticaseibacillus pantheris DSM 15945 = JCM 12539 = NBRC 106106</name>
    <dbReference type="NCBI Taxonomy" id="1423783"/>
    <lineage>
        <taxon>Bacteria</taxon>
        <taxon>Bacillati</taxon>
        <taxon>Bacillota</taxon>
        <taxon>Bacilli</taxon>
        <taxon>Lactobacillales</taxon>
        <taxon>Lactobacillaceae</taxon>
        <taxon>Lacticaseibacillus</taxon>
    </lineage>
</organism>
<dbReference type="Proteomes" id="UP000051922">
    <property type="component" value="Unassembled WGS sequence"/>
</dbReference>
<dbReference type="OrthoDB" id="9886429at2"/>
<evidence type="ECO:0000313" key="1">
    <source>
        <dbReference type="EMBL" id="KRL88266.1"/>
    </source>
</evidence>
<dbReference type="PATRIC" id="fig|1423783.4.peg.2492"/>
<evidence type="ECO:0000313" key="2">
    <source>
        <dbReference type="Proteomes" id="UP000051922"/>
    </source>
</evidence>
<accession>A0A0R1UAI9</accession>
<proteinExistence type="predicted"/>
<dbReference type="AlphaFoldDB" id="A0A0R1UAI9"/>
<sequence>MDAATLQVKRITVDHYHRALRQLREYNMIRRAIVLLRDASVSAGITTELARMAADVLSDYNESRLLVQYGEMNTGLQLSHRLPAVDPPQNQPTT</sequence>
<name>A0A0R1UAI9_9LACO</name>